<keyword evidence="2" id="KW-1185">Reference proteome</keyword>
<comment type="caution">
    <text evidence="1">The sequence shown here is derived from an EMBL/GenBank/DDBJ whole genome shotgun (WGS) entry which is preliminary data.</text>
</comment>
<gene>
    <name evidence="1" type="ORF">PCOR1329_LOCUS35552</name>
</gene>
<sequence>VRSLESFYVVRLPVWDHEQEARTHVDFPMNLPHEQVAASFAEDPRQFDPINFDADTLPPEFSEHSVVRDAPGGRAFPVGFYSDAVPHTRSDSFIAYYLSNGLNGRRSLLCSLRKSDLCKCGCKGFCTLGQVMRVLTWSFCALASGLYPATNHENGPLDHSRCALRGTEICSGWRGALCEIRADLLEITSSLGFRNWQNPVNPCFVCSCIKRDLYSFPATVAQSVWFPRDKDAYRAMVRLALKTVTVATPQMLTGLLRCARFDDDYGGYAVFQQYAPLGLKAGYRLIESGQVRDLHALHELVLPARLQFFDSGNSFGLNLLCSLFTVPGVTVECIHLDAMHILDLGVSQYLIGMILCLLLTNNFSQSQKSTKKLRMHDGLLHLRRRIRAYYLANPQVTSKIDKISLKMFMPSKETAHPRLRAKAAETRWLVPLMPLLCRESYRHLGPHKAKLFK</sequence>
<feature type="non-terminal residue" evidence="1">
    <location>
        <position position="1"/>
    </location>
</feature>
<proteinExistence type="predicted"/>
<dbReference type="Proteomes" id="UP001189429">
    <property type="component" value="Unassembled WGS sequence"/>
</dbReference>
<name>A0ABN9T4Q6_9DINO</name>
<accession>A0ABN9T4Q6</accession>
<organism evidence="1 2">
    <name type="scientific">Prorocentrum cordatum</name>
    <dbReference type="NCBI Taxonomy" id="2364126"/>
    <lineage>
        <taxon>Eukaryota</taxon>
        <taxon>Sar</taxon>
        <taxon>Alveolata</taxon>
        <taxon>Dinophyceae</taxon>
        <taxon>Prorocentrales</taxon>
        <taxon>Prorocentraceae</taxon>
        <taxon>Prorocentrum</taxon>
    </lineage>
</organism>
<reference evidence="1" key="1">
    <citation type="submission" date="2023-10" db="EMBL/GenBank/DDBJ databases">
        <authorList>
            <person name="Chen Y."/>
            <person name="Shah S."/>
            <person name="Dougan E. K."/>
            <person name="Thang M."/>
            <person name="Chan C."/>
        </authorList>
    </citation>
    <scope>NUCLEOTIDE SEQUENCE [LARGE SCALE GENOMIC DNA]</scope>
</reference>
<evidence type="ECO:0000313" key="2">
    <source>
        <dbReference type="Proteomes" id="UP001189429"/>
    </source>
</evidence>
<protein>
    <submittedName>
        <fullName evidence="1">Uncharacterized protein</fullName>
    </submittedName>
</protein>
<dbReference type="EMBL" id="CAUYUJ010014341">
    <property type="protein sequence ID" value="CAK0840011.1"/>
    <property type="molecule type" value="Genomic_DNA"/>
</dbReference>
<feature type="non-terminal residue" evidence="1">
    <location>
        <position position="453"/>
    </location>
</feature>
<evidence type="ECO:0000313" key="1">
    <source>
        <dbReference type="EMBL" id="CAK0840011.1"/>
    </source>
</evidence>